<dbReference type="AlphaFoldDB" id="A0A1X0NV43"/>
<comment type="caution">
    <text evidence="1">The sequence shown here is derived from an EMBL/GenBank/DDBJ whole genome shotgun (WGS) entry which is preliminary data.</text>
</comment>
<name>A0A1X0NV43_9TRYP</name>
<organism evidence="1 2">
    <name type="scientific">Trypanosoma theileri</name>
    <dbReference type="NCBI Taxonomy" id="67003"/>
    <lineage>
        <taxon>Eukaryota</taxon>
        <taxon>Discoba</taxon>
        <taxon>Euglenozoa</taxon>
        <taxon>Kinetoplastea</taxon>
        <taxon>Metakinetoplastina</taxon>
        <taxon>Trypanosomatida</taxon>
        <taxon>Trypanosomatidae</taxon>
        <taxon>Trypanosoma</taxon>
    </lineage>
</organism>
<sequence>MLLIGFLYAVITLMYAVFHISLSFRDVEGVKNGALPHLHATETDVLSTSPLEDTSAWKRVLSLDEILLDSFYRLRSVGDGRWLGHSSGGVYGIVPEKTLAILRGRKNGTFAIQGWSTLFLSVHSGKFVGMDRTQARSAEMWKFVFPPKTGFAVLWSPSMHCFIRIFGDHLKCDVKELRDATEWEMFVEPNQMCRSPSTGEVWDTVARLCWGLADTHRNNLKKEIIIFGTLKPLKSLVPDEGNAHDPLRIANRTLFNWALIEGVRPVVLSEDPLNHKLIEEINLENKKRGVGQQIDIIKDFEIQEKFRQPTYRGLFLRVGLAYPDAQAIMYSNMDILFSQSTVDSINAIHHYHRIMAQRNPALKGWFAIGRRTNVDIPVNWTLRSDWEKDVEVNFRTIGVPFQSLSEDYFAMSHNMFDWTQIPDFVVGGTAFDNWVTTRAVLLARAGQAVVVESTLTLTAIHQNHGENVKASHHQPKSRYNNILARQNGGWSLGHTTDAPLISVSRFGIEVLIFDRLALLVA</sequence>
<dbReference type="Proteomes" id="UP000192257">
    <property type="component" value="Unassembled WGS sequence"/>
</dbReference>
<dbReference type="GeneID" id="39986149"/>
<gene>
    <name evidence="1" type="ORF">TM35_000172900</name>
</gene>
<dbReference type="RefSeq" id="XP_028882484.1">
    <property type="nucleotide sequence ID" value="XM_029026369.1"/>
</dbReference>
<dbReference type="InterPro" id="IPR008999">
    <property type="entry name" value="Actin-crosslinking"/>
</dbReference>
<dbReference type="EMBL" id="NBCO01000017">
    <property type="protein sequence ID" value="ORC88418.1"/>
    <property type="molecule type" value="Genomic_DNA"/>
</dbReference>
<evidence type="ECO:0000313" key="1">
    <source>
        <dbReference type="EMBL" id="ORC88418.1"/>
    </source>
</evidence>
<accession>A0A1X0NV43</accession>
<evidence type="ECO:0008006" key="3">
    <source>
        <dbReference type="Google" id="ProtNLM"/>
    </source>
</evidence>
<dbReference type="SUPFAM" id="SSF50405">
    <property type="entry name" value="Actin-crosslinking proteins"/>
    <property type="match status" value="1"/>
</dbReference>
<keyword evidence="2" id="KW-1185">Reference proteome</keyword>
<protein>
    <recommendedName>
        <fullName evidence="3">Nucleotide-diphospho-sugar transferase domain-containing protein</fullName>
    </recommendedName>
</protein>
<dbReference type="VEuPathDB" id="TriTrypDB:TM35_000172900"/>
<evidence type="ECO:0000313" key="2">
    <source>
        <dbReference type="Proteomes" id="UP000192257"/>
    </source>
</evidence>
<dbReference type="OrthoDB" id="6046730at2759"/>
<reference evidence="1 2" key="1">
    <citation type="submission" date="2017-03" db="EMBL/GenBank/DDBJ databases">
        <title>An alternative strategy for trypanosome survival in the mammalian bloodstream revealed through genome and transcriptome analysis of the ubiquitous bovine parasite Trypanosoma (Megatrypanum) theileri.</title>
        <authorList>
            <person name="Kelly S."/>
            <person name="Ivens A."/>
            <person name="Mott A."/>
            <person name="O'Neill E."/>
            <person name="Emms D."/>
            <person name="Macleod O."/>
            <person name="Voorheis P."/>
            <person name="Matthews J."/>
            <person name="Matthews K."/>
            <person name="Carrington M."/>
        </authorList>
    </citation>
    <scope>NUCLEOTIDE SEQUENCE [LARGE SCALE GENOMIC DNA]</scope>
    <source>
        <strain evidence="1">Edinburgh</strain>
    </source>
</reference>
<proteinExistence type="predicted"/>